<sequence>LKENFQNPSLLGTLNSLQHSLPGVSNAPSLTGSVCNFSRVSAPAVSSASATGTSFHTLMGSAYLHQQSSTTMLSGVADQSQTSTSTSLVMKNSLGFQPPSQTSCVTQTQELPRSCRSRNIQILESNPPPELGDISGTAPVQSASSLLALPPAPSQGQIESEHLEDIKTKLSKPLDAYRIPRENQEPPLLPLEIPDIHQLLACTDASPQPRGNSLNLEDVGTLENGMESRSGFADVTTLAEDIHLPQLFYSLKDLDQSKAVLFSNGQKKCLYYKFYFFCFLAVSCSE</sequence>
<evidence type="ECO:0000313" key="1">
    <source>
        <dbReference type="Ensembl" id="ENSPSNP00000023113.1"/>
    </source>
</evidence>
<dbReference type="PANTHER" id="PTHR31466:SF1">
    <property type="entry name" value="RIKEN CDNA 4930433I11 GENE"/>
    <property type="match status" value="1"/>
</dbReference>
<dbReference type="Proteomes" id="UP000694554">
    <property type="component" value="Chromosome 13"/>
</dbReference>
<keyword evidence="2" id="KW-1185">Reference proteome</keyword>
<dbReference type="InterPro" id="IPR040292">
    <property type="entry name" value="C2orf78-like"/>
</dbReference>
<dbReference type="GeneTree" id="ENSGT00390000014208"/>
<evidence type="ECO:0000313" key="2">
    <source>
        <dbReference type="Proteomes" id="UP000694554"/>
    </source>
</evidence>
<proteinExistence type="predicted"/>
<name>A0A8C9CLW5_PHOSS</name>
<reference evidence="1" key="1">
    <citation type="submission" date="2019-08" db="EMBL/GenBank/DDBJ databases">
        <title>Phocoena sinus (Vaquita) genome, mPhoSin1, primary haplotype.</title>
        <authorList>
            <person name="Morin P."/>
            <person name="Mountcastle J."/>
            <person name="Fungtammasan C."/>
            <person name="Rhie A."/>
            <person name="Rojas-Bracho L."/>
            <person name="Smith C.R."/>
            <person name="Taylor B.L."/>
            <person name="Gulland F.M.D."/>
            <person name="Musser W."/>
            <person name="Houck M."/>
            <person name="Haase B."/>
            <person name="Paez S."/>
            <person name="Howe K."/>
            <person name="Torrance J."/>
            <person name="Formenti G."/>
            <person name="Phillippy A."/>
            <person name="Ryder O."/>
            <person name="Jarvis E.D."/>
            <person name="Fedrigo O."/>
        </authorList>
    </citation>
    <scope>NUCLEOTIDE SEQUENCE [LARGE SCALE GENOMIC DNA]</scope>
</reference>
<dbReference type="Ensembl" id="ENSPSNT00000025999.1">
    <property type="protein sequence ID" value="ENSPSNP00000023113.1"/>
    <property type="gene ID" value="ENSPSNG00000016856.1"/>
</dbReference>
<reference evidence="1" key="2">
    <citation type="submission" date="2025-08" db="UniProtKB">
        <authorList>
            <consortium name="Ensembl"/>
        </authorList>
    </citation>
    <scope>IDENTIFICATION</scope>
</reference>
<protein>
    <submittedName>
        <fullName evidence="1">Uncharacterized protein</fullName>
    </submittedName>
</protein>
<reference evidence="1" key="3">
    <citation type="submission" date="2025-09" db="UniProtKB">
        <authorList>
            <consortium name="Ensembl"/>
        </authorList>
    </citation>
    <scope>IDENTIFICATION</scope>
</reference>
<dbReference type="AlphaFoldDB" id="A0A8C9CLW5"/>
<accession>A0A8C9CLW5</accession>
<organism evidence="1 2">
    <name type="scientific">Phocoena sinus</name>
    <name type="common">Vaquita</name>
    <dbReference type="NCBI Taxonomy" id="42100"/>
    <lineage>
        <taxon>Eukaryota</taxon>
        <taxon>Metazoa</taxon>
        <taxon>Chordata</taxon>
        <taxon>Craniata</taxon>
        <taxon>Vertebrata</taxon>
        <taxon>Euteleostomi</taxon>
        <taxon>Mammalia</taxon>
        <taxon>Eutheria</taxon>
        <taxon>Laurasiatheria</taxon>
        <taxon>Artiodactyla</taxon>
        <taxon>Whippomorpha</taxon>
        <taxon>Cetacea</taxon>
        <taxon>Odontoceti</taxon>
        <taxon>Phocoenidae</taxon>
        <taxon>Phocoena</taxon>
    </lineage>
</organism>
<dbReference type="PANTHER" id="PTHR31466">
    <property type="entry name" value="GENE 5591-RELATED"/>
    <property type="match status" value="1"/>
</dbReference>